<gene>
    <name evidence="1" type="ORF">DPMN_056549</name>
</gene>
<dbReference type="AlphaFoldDB" id="A0A9D4CTN0"/>
<protein>
    <submittedName>
        <fullName evidence="1">Uncharacterized protein</fullName>
    </submittedName>
</protein>
<reference evidence="1" key="1">
    <citation type="journal article" date="2019" name="bioRxiv">
        <title>The Genome of the Zebra Mussel, Dreissena polymorpha: A Resource for Invasive Species Research.</title>
        <authorList>
            <person name="McCartney M.A."/>
            <person name="Auch B."/>
            <person name="Kono T."/>
            <person name="Mallez S."/>
            <person name="Zhang Y."/>
            <person name="Obille A."/>
            <person name="Becker A."/>
            <person name="Abrahante J.E."/>
            <person name="Garbe J."/>
            <person name="Badalamenti J.P."/>
            <person name="Herman A."/>
            <person name="Mangelson H."/>
            <person name="Liachko I."/>
            <person name="Sullivan S."/>
            <person name="Sone E.D."/>
            <person name="Koren S."/>
            <person name="Silverstein K.A.T."/>
            <person name="Beckman K.B."/>
            <person name="Gohl D.M."/>
        </authorList>
    </citation>
    <scope>NUCLEOTIDE SEQUENCE</scope>
    <source>
        <strain evidence="1">Duluth1</strain>
        <tissue evidence="1">Whole animal</tissue>
    </source>
</reference>
<proteinExistence type="predicted"/>
<accession>A0A9D4CTN0</accession>
<sequence>MLPRGQIVLLPQFLNACTHLSDSAKSSLVDDCEKIYTDQLKHDSEANEHSSSGENIKSLKAEYSNVEDVDETSIHPDGNCLVLRVCNCSK</sequence>
<reference evidence="1" key="2">
    <citation type="submission" date="2020-11" db="EMBL/GenBank/DDBJ databases">
        <authorList>
            <person name="McCartney M.A."/>
            <person name="Auch B."/>
            <person name="Kono T."/>
            <person name="Mallez S."/>
            <person name="Becker A."/>
            <person name="Gohl D.M."/>
            <person name="Silverstein K.A.T."/>
            <person name="Koren S."/>
            <person name="Bechman K.B."/>
            <person name="Herman A."/>
            <person name="Abrahante J.E."/>
            <person name="Garbe J."/>
        </authorList>
    </citation>
    <scope>NUCLEOTIDE SEQUENCE</scope>
    <source>
        <strain evidence="1">Duluth1</strain>
        <tissue evidence="1">Whole animal</tissue>
    </source>
</reference>
<comment type="caution">
    <text evidence="1">The sequence shown here is derived from an EMBL/GenBank/DDBJ whole genome shotgun (WGS) entry which is preliminary data.</text>
</comment>
<keyword evidence="2" id="KW-1185">Reference proteome</keyword>
<name>A0A9D4CTN0_DREPO</name>
<organism evidence="1 2">
    <name type="scientific">Dreissena polymorpha</name>
    <name type="common">Zebra mussel</name>
    <name type="synonym">Mytilus polymorpha</name>
    <dbReference type="NCBI Taxonomy" id="45954"/>
    <lineage>
        <taxon>Eukaryota</taxon>
        <taxon>Metazoa</taxon>
        <taxon>Spiralia</taxon>
        <taxon>Lophotrochozoa</taxon>
        <taxon>Mollusca</taxon>
        <taxon>Bivalvia</taxon>
        <taxon>Autobranchia</taxon>
        <taxon>Heteroconchia</taxon>
        <taxon>Euheterodonta</taxon>
        <taxon>Imparidentia</taxon>
        <taxon>Neoheterodontei</taxon>
        <taxon>Myida</taxon>
        <taxon>Dreissenoidea</taxon>
        <taxon>Dreissenidae</taxon>
        <taxon>Dreissena</taxon>
    </lineage>
</organism>
<evidence type="ECO:0000313" key="1">
    <source>
        <dbReference type="EMBL" id="KAH3730559.1"/>
    </source>
</evidence>
<evidence type="ECO:0000313" key="2">
    <source>
        <dbReference type="Proteomes" id="UP000828390"/>
    </source>
</evidence>
<dbReference type="EMBL" id="JAIWYP010000012">
    <property type="protein sequence ID" value="KAH3730559.1"/>
    <property type="molecule type" value="Genomic_DNA"/>
</dbReference>
<dbReference type="Proteomes" id="UP000828390">
    <property type="component" value="Unassembled WGS sequence"/>
</dbReference>